<feature type="domain" description="Peptidase M28" evidence="1">
    <location>
        <begin position="202"/>
        <end position="376"/>
    </location>
</feature>
<comment type="caution">
    <text evidence="3">The sequence shown here is derived from an EMBL/GenBank/DDBJ whole genome shotgun (WGS) entry which is preliminary data.</text>
</comment>
<reference evidence="3" key="1">
    <citation type="journal article" date="2020" name="mSystems">
        <title>Genome- and Community-Level Interaction Insights into Carbon Utilization and Element Cycling Functions of Hydrothermarchaeota in Hydrothermal Sediment.</title>
        <authorList>
            <person name="Zhou Z."/>
            <person name="Liu Y."/>
            <person name="Xu W."/>
            <person name="Pan J."/>
            <person name="Luo Z.H."/>
            <person name="Li M."/>
        </authorList>
    </citation>
    <scope>NUCLEOTIDE SEQUENCE [LARGE SCALE GENOMIC DNA]</scope>
    <source>
        <strain evidence="3">SpSt-637</strain>
        <strain evidence="2">SpSt-667</strain>
    </source>
</reference>
<accession>A0A7C4JJR0</accession>
<evidence type="ECO:0000313" key="2">
    <source>
        <dbReference type="EMBL" id="HGQ35794.1"/>
    </source>
</evidence>
<proteinExistence type="predicted"/>
<dbReference type="SUPFAM" id="SSF53187">
    <property type="entry name" value="Zn-dependent exopeptidases"/>
    <property type="match status" value="1"/>
</dbReference>
<gene>
    <name evidence="3" type="ORF">ENU08_03860</name>
    <name evidence="2" type="ORF">ENU41_03845</name>
</gene>
<dbReference type="EMBL" id="DTCK01000021">
    <property type="protein sequence ID" value="HGQ35794.1"/>
    <property type="molecule type" value="Genomic_DNA"/>
</dbReference>
<name>A0A7C4JJR0_9CREN</name>
<sequence>MMNIVYNAVKIASELASFSDVVAGNSGEKRVVENIRGLLEDDVDVVRVEPVEVLAWEEDFCVIYIDGVPYACSVHPPYEGYADIVVDRGGLVYLGSFDDVDKVVQGVEGRVVVIENVEDPNYIAFHAYKLRKYNPIAIVFIDKLNALRRIVAVDDIISRYNTLKPPLIPAIHVKRDVGLRFRKATNIRINLRSRLSSSYGFNVIAEINGRDSGTVYLAAHHDHWFSGVVDDVLGVSTLISFAKTNTLSSVTRGSIVLAFFTAEEGFPNPLSSFYWLVGSRHHVLNNADRILEEVPLVLNLDVVYRGRIRFSTSNLVARGFLIKSGINVDSIEHDSMLYDSFSFTMLGIPSITMHNYYEALNDGIYHSTLDDIELIKFIGAESLLNVLYNIVVLLKNSYIMTEPSQLRRILNLGIRTLTRDLALKVLPLEVTLELYKVLRRLEQCHDISKVQRVLPSIHRVITSTYIPKSVYEGTEIYEKTSYIICNDEVLHLPLGVSLNNDCYKNIIYDLESLTYILRC</sequence>
<dbReference type="EMBL" id="DTBD01000025">
    <property type="protein sequence ID" value="HGQ64360.1"/>
    <property type="molecule type" value="Genomic_DNA"/>
</dbReference>
<dbReference type="AlphaFoldDB" id="A0A7C4JJR0"/>
<evidence type="ECO:0000259" key="1">
    <source>
        <dbReference type="Pfam" id="PF04389"/>
    </source>
</evidence>
<protein>
    <submittedName>
        <fullName evidence="3">M28 family peptidase</fullName>
    </submittedName>
</protein>
<dbReference type="Gene3D" id="3.40.630.10">
    <property type="entry name" value="Zn peptidases"/>
    <property type="match status" value="1"/>
</dbReference>
<organism evidence="3">
    <name type="scientific">Ignisphaera aggregans</name>
    <dbReference type="NCBI Taxonomy" id="334771"/>
    <lineage>
        <taxon>Archaea</taxon>
        <taxon>Thermoproteota</taxon>
        <taxon>Thermoprotei</taxon>
        <taxon>Desulfurococcales</taxon>
        <taxon>Desulfurococcaceae</taxon>
        <taxon>Ignisphaera</taxon>
    </lineage>
</organism>
<evidence type="ECO:0000313" key="3">
    <source>
        <dbReference type="EMBL" id="HGQ64360.1"/>
    </source>
</evidence>
<dbReference type="InterPro" id="IPR007484">
    <property type="entry name" value="Peptidase_M28"/>
</dbReference>
<dbReference type="Pfam" id="PF04389">
    <property type="entry name" value="Peptidase_M28"/>
    <property type="match status" value="1"/>
</dbReference>